<gene>
    <name evidence="1" type="ORF">NDU88_003797</name>
</gene>
<evidence type="ECO:0000313" key="2">
    <source>
        <dbReference type="Proteomes" id="UP001066276"/>
    </source>
</evidence>
<evidence type="ECO:0000313" key="1">
    <source>
        <dbReference type="EMBL" id="KAJ1178552.1"/>
    </source>
</evidence>
<dbReference type="Proteomes" id="UP001066276">
    <property type="component" value="Chromosome 3_2"/>
</dbReference>
<dbReference type="AlphaFoldDB" id="A0AAV7TPP8"/>
<reference evidence="1" key="1">
    <citation type="journal article" date="2022" name="bioRxiv">
        <title>Sequencing and chromosome-scale assembly of the giantPleurodeles waltlgenome.</title>
        <authorList>
            <person name="Brown T."/>
            <person name="Elewa A."/>
            <person name="Iarovenko S."/>
            <person name="Subramanian E."/>
            <person name="Araus A.J."/>
            <person name="Petzold A."/>
            <person name="Susuki M."/>
            <person name="Suzuki K.-i.T."/>
            <person name="Hayashi T."/>
            <person name="Toyoda A."/>
            <person name="Oliveira C."/>
            <person name="Osipova E."/>
            <person name="Leigh N.D."/>
            <person name="Simon A."/>
            <person name="Yun M.H."/>
        </authorList>
    </citation>
    <scope>NUCLEOTIDE SEQUENCE</scope>
    <source>
        <strain evidence="1">20211129_DDA</strain>
        <tissue evidence="1">Liver</tissue>
    </source>
</reference>
<proteinExistence type="predicted"/>
<comment type="caution">
    <text evidence="1">The sequence shown here is derived from an EMBL/GenBank/DDBJ whole genome shotgun (WGS) entry which is preliminary data.</text>
</comment>
<name>A0AAV7TPP8_PLEWA</name>
<keyword evidence="2" id="KW-1185">Reference proteome</keyword>
<protein>
    <submittedName>
        <fullName evidence="1">Uncharacterized protein</fullName>
    </submittedName>
</protein>
<accession>A0AAV7TPP8</accession>
<organism evidence="1 2">
    <name type="scientific">Pleurodeles waltl</name>
    <name type="common">Iberian ribbed newt</name>
    <dbReference type="NCBI Taxonomy" id="8319"/>
    <lineage>
        <taxon>Eukaryota</taxon>
        <taxon>Metazoa</taxon>
        <taxon>Chordata</taxon>
        <taxon>Craniata</taxon>
        <taxon>Vertebrata</taxon>
        <taxon>Euteleostomi</taxon>
        <taxon>Amphibia</taxon>
        <taxon>Batrachia</taxon>
        <taxon>Caudata</taxon>
        <taxon>Salamandroidea</taxon>
        <taxon>Salamandridae</taxon>
        <taxon>Pleurodelinae</taxon>
        <taxon>Pleurodeles</taxon>
    </lineage>
</organism>
<sequence>MERTSRGETPVKVWAPLRCQAEERVVSGVNDPTTRVWPGESVNSQHRRSMDMPTTSDFLLKSVLTLHESLDYDDDQEREEREICEDGEEMVEKVVQQGKGGMCVNKKRSLGVLQDLPSMRVQCDWIGKKDSRVPARGSIWKVLWLVLTRNVYLCGSLGTRSYAGGPSKLIRGLLGGSWDWWAEGEDLLREKEW</sequence>
<dbReference type="EMBL" id="JANPWB010000006">
    <property type="protein sequence ID" value="KAJ1178552.1"/>
    <property type="molecule type" value="Genomic_DNA"/>
</dbReference>